<name>A0A9D1ITB1_9CLOT</name>
<organism evidence="2 3">
    <name type="scientific">Candidatus Ventrousia excrementavium</name>
    <dbReference type="NCBI Taxonomy" id="2840961"/>
    <lineage>
        <taxon>Bacteria</taxon>
        <taxon>Bacillati</taxon>
        <taxon>Bacillota</taxon>
        <taxon>Clostridia</taxon>
        <taxon>Eubacteriales</taxon>
        <taxon>Clostridiaceae</taxon>
        <taxon>Clostridiaceae incertae sedis</taxon>
        <taxon>Candidatus Ventrousia</taxon>
    </lineage>
</organism>
<dbReference type="SUPFAM" id="SSF51338">
    <property type="entry name" value="Composite domain of metallo-dependent hydrolases"/>
    <property type="match status" value="1"/>
</dbReference>
<dbReference type="AlphaFoldDB" id="A0A9D1ITB1"/>
<dbReference type="Gene3D" id="2.30.40.10">
    <property type="entry name" value="Urease, subunit C, domain 1"/>
    <property type="match status" value="1"/>
</dbReference>
<dbReference type="InterPro" id="IPR011059">
    <property type="entry name" value="Metal-dep_hydrolase_composite"/>
</dbReference>
<dbReference type="Proteomes" id="UP000824073">
    <property type="component" value="Unassembled WGS sequence"/>
</dbReference>
<dbReference type="InterPro" id="IPR032466">
    <property type="entry name" value="Metal_Hydrolase"/>
</dbReference>
<protein>
    <submittedName>
        <fullName evidence="2">Amidohydrolase</fullName>
    </submittedName>
</protein>
<dbReference type="PANTHER" id="PTHR43135">
    <property type="entry name" value="ALPHA-D-RIBOSE 1-METHYLPHOSPHONATE 5-TRIPHOSPHATE DIPHOSPHATASE"/>
    <property type="match status" value="1"/>
</dbReference>
<dbReference type="Pfam" id="PF01979">
    <property type="entry name" value="Amidohydro_1"/>
    <property type="match status" value="1"/>
</dbReference>
<dbReference type="PANTHER" id="PTHR43135:SF3">
    <property type="entry name" value="ALPHA-D-RIBOSE 1-METHYLPHOSPHONATE 5-TRIPHOSPHATE DIPHOSPHATASE"/>
    <property type="match status" value="1"/>
</dbReference>
<dbReference type="EMBL" id="DVMR01000007">
    <property type="protein sequence ID" value="HIU42735.1"/>
    <property type="molecule type" value="Genomic_DNA"/>
</dbReference>
<comment type="caution">
    <text evidence="2">The sequence shown here is derived from an EMBL/GenBank/DDBJ whole genome shotgun (WGS) entry which is preliminary data.</text>
</comment>
<evidence type="ECO:0000313" key="2">
    <source>
        <dbReference type="EMBL" id="HIU42735.1"/>
    </source>
</evidence>
<accession>A0A9D1ITB1</accession>
<dbReference type="GO" id="GO:0016810">
    <property type="term" value="F:hydrolase activity, acting on carbon-nitrogen (but not peptide) bonds"/>
    <property type="evidence" value="ECO:0007669"/>
    <property type="project" value="InterPro"/>
</dbReference>
<reference evidence="2" key="2">
    <citation type="journal article" date="2021" name="PeerJ">
        <title>Extensive microbial diversity within the chicken gut microbiome revealed by metagenomics and culture.</title>
        <authorList>
            <person name="Gilroy R."/>
            <person name="Ravi A."/>
            <person name="Getino M."/>
            <person name="Pursley I."/>
            <person name="Horton D.L."/>
            <person name="Alikhan N.F."/>
            <person name="Baker D."/>
            <person name="Gharbi K."/>
            <person name="Hall N."/>
            <person name="Watson M."/>
            <person name="Adriaenssens E.M."/>
            <person name="Foster-Nyarko E."/>
            <person name="Jarju S."/>
            <person name="Secka A."/>
            <person name="Antonio M."/>
            <person name="Oren A."/>
            <person name="Chaudhuri R.R."/>
            <person name="La Ragione R."/>
            <person name="Hildebrand F."/>
            <person name="Pallen M.J."/>
        </authorList>
    </citation>
    <scope>NUCLEOTIDE SEQUENCE</scope>
    <source>
        <strain evidence="2">CHK191-8634</strain>
    </source>
</reference>
<dbReference type="Gene3D" id="3.20.20.140">
    <property type="entry name" value="Metal-dependent hydrolases"/>
    <property type="match status" value="1"/>
</dbReference>
<dbReference type="SUPFAM" id="SSF51556">
    <property type="entry name" value="Metallo-dependent hydrolases"/>
    <property type="match status" value="1"/>
</dbReference>
<feature type="domain" description="Amidohydrolase-related" evidence="1">
    <location>
        <begin position="52"/>
        <end position="366"/>
    </location>
</feature>
<evidence type="ECO:0000259" key="1">
    <source>
        <dbReference type="Pfam" id="PF01979"/>
    </source>
</evidence>
<dbReference type="InterPro" id="IPR006680">
    <property type="entry name" value="Amidohydro-rel"/>
</dbReference>
<dbReference type="CDD" id="cd01309">
    <property type="entry name" value="Met_dep_hydrolase_C"/>
    <property type="match status" value="1"/>
</dbReference>
<proteinExistence type="predicted"/>
<gene>
    <name evidence="2" type="ORF">IAB67_00370</name>
</gene>
<reference evidence="2" key="1">
    <citation type="submission" date="2020-10" db="EMBL/GenBank/DDBJ databases">
        <authorList>
            <person name="Gilroy R."/>
        </authorList>
    </citation>
    <scope>NUCLEOTIDE SEQUENCE</scope>
    <source>
        <strain evidence="2">CHK191-8634</strain>
    </source>
</reference>
<dbReference type="InterPro" id="IPR051781">
    <property type="entry name" value="Metallo-dep_Hydrolase"/>
</dbReference>
<evidence type="ECO:0000313" key="3">
    <source>
        <dbReference type="Proteomes" id="UP000824073"/>
    </source>
</evidence>
<sequence>MLLAIINGKVLDGAGHTWDKATVLAENGKIKAVGPDVAVPEGAQVIDAEGCWVTPGFVEPHTHISLMGEPQTRGGISDVNESIDPVTAQIRAIDAFDPCNMSVNWARRGGFTTCCVLPGSANVIGGEGFVFKTAPKATVDEMEVPGTRVMKFALGENPRANYRDKNKIKTRMGTAAVLRETLFNAREYSDALRAAEKNPAAMPKRNFKLEALVPVVRGEMMCRIHCHRSDDIATAMRVAEEFGLKYALEHATEGYKLAEKLAEKGIICTIGPLVSGPYKQEVWERTLSTPAMLVEKGVTVCLTEDSASLTKLLPMHVGLCIRNGLKYEDALRAVTINPARLLGLEDRIGSLEPGKDADIAVFNGDPFCNYTSCLHTIVDGEVFTHDLSGRQML</sequence>